<keyword evidence="3" id="KW-1185">Reference proteome</keyword>
<evidence type="ECO:0000259" key="1">
    <source>
        <dbReference type="Pfam" id="PF08787"/>
    </source>
</evidence>
<dbReference type="Pfam" id="PF08787">
    <property type="entry name" value="Alginate_lyase2"/>
    <property type="match status" value="1"/>
</dbReference>
<dbReference type="SUPFAM" id="SSF49899">
    <property type="entry name" value="Concanavalin A-like lectins/glucanases"/>
    <property type="match status" value="1"/>
</dbReference>
<evidence type="ECO:0000313" key="2">
    <source>
        <dbReference type="EMBL" id="MCF7222790.1"/>
    </source>
</evidence>
<comment type="caution">
    <text evidence="2">The sequence shown here is derived from an EMBL/GenBank/DDBJ whole genome shotgun (WGS) entry which is preliminary data.</text>
</comment>
<organism evidence="2 3">
    <name type="scientific">Marilutibacter chinensis</name>
    <dbReference type="NCBI Taxonomy" id="2912247"/>
    <lineage>
        <taxon>Bacteria</taxon>
        <taxon>Pseudomonadati</taxon>
        <taxon>Pseudomonadota</taxon>
        <taxon>Gammaproteobacteria</taxon>
        <taxon>Lysobacterales</taxon>
        <taxon>Lysobacteraceae</taxon>
        <taxon>Marilutibacter</taxon>
    </lineage>
</organism>
<dbReference type="InterPro" id="IPR014895">
    <property type="entry name" value="Alginate_lyase_2"/>
</dbReference>
<dbReference type="GO" id="GO:0016829">
    <property type="term" value="F:lyase activity"/>
    <property type="evidence" value="ECO:0007669"/>
    <property type="project" value="UniProtKB-KW"/>
</dbReference>
<gene>
    <name evidence="2" type="ORF">L3V18_13505</name>
</gene>
<feature type="domain" description="Alginate lyase 2" evidence="1">
    <location>
        <begin position="268"/>
        <end position="547"/>
    </location>
</feature>
<dbReference type="RefSeq" id="WP_237055700.1">
    <property type="nucleotide sequence ID" value="NZ_JAKJPO010000008.1"/>
</dbReference>
<dbReference type="EMBL" id="JAKJPO010000008">
    <property type="protein sequence ID" value="MCF7222790.1"/>
    <property type="molecule type" value="Genomic_DNA"/>
</dbReference>
<dbReference type="Proteomes" id="UP001430796">
    <property type="component" value="Unassembled WGS sequence"/>
</dbReference>
<proteinExistence type="predicted"/>
<protein>
    <submittedName>
        <fullName evidence="2">Polysaccharide lyase family 7 protein</fullName>
    </submittedName>
</protein>
<dbReference type="InterPro" id="IPR013320">
    <property type="entry name" value="ConA-like_dom_sf"/>
</dbReference>
<reference evidence="2 3" key="1">
    <citation type="submission" date="2022-01" db="EMBL/GenBank/DDBJ databases">
        <title>Lysobacter chinensis sp. nov., a bacterium isolated from cow dung compost.</title>
        <authorList>
            <person name="Liu Y."/>
        </authorList>
    </citation>
    <scope>NUCLEOTIDE SEQUENCE [LARGE SCALE GENOMIC DNA]</scope>
    <source>
        <strain evidence="2 3">TLK-CK17</strain>
    </source>
</reference>
<name>A0ABS9HV79_9GAMM</name>
<keyword evidence="2" id="KW-0456">Lyase</keyword>
<evidence type="ECO:0000313" key="3">
    <source>
        <dbReference type="Proteomes" id="UP001430796"/>
    </source>
</evidence>
<sequence length="550" mass="59635">MHIDDKGGCMGVVPFIRKKKWTGALPRGALLFLQVMLGVGISTAAGAETQDCEATGRLIAKPEFGFEGESTGDMPAGFDTYGTVEVTAANRRAGHQAVRLARTASGQVVRMLGGFRDDQSGYGRAESGRLKLSLYVPADITVPVYVALFQDSYLAEMDRVIELAFMQDGTLRNRGPEGTGMVGSYQAGKWNDVELIWDGIANTGHYMLLVNGSLVDSRQQGSGYLPVEHKGKVPMLFELKYGANGAAASPDVYVDEISLRGPYESTGFDASLWKITLPDGDDRDTGWLLCDNTSPGEFYYKKDGSLIFKSPNIAGHTVGSKYSRSELREMLVGVDAGDGAENKTQGVTRNNWVLSTASDESQSAAGGVDGNLKATLKVENVSTTGRPDKIGRVVIGQIHASEDEPVRLYYRKLPGNTRGSIYLAQDIPGSDEENWQVLVGSRDDNATDPADGIRLGEPFSYEIKTQGHRLTVVIRRPGKPSVSKTVDLGTLYDSDWMYFKAGVYNQNNGCGDGADTDEDGKPDYDVPEKCSDSDYVQARFYSVKATHGRP</sequence>
<dbReference type="Gene3D" id="2.60.120.200">
    <property type="match status" value="1"/>
</dbReference>
<reference evidence="3" key="2">
    <citation type="submission" date="2022-01" db="EMBL/GenBank/DDBJ databases">
        <title>Lysobacter chinensis sp. nov., a bacterium isolated from cow dung compost.</title>
        <authorList>
            <person name="Zhou L.Y."/>
        </authorList>
    </citation>
    <scope>NUCLEOTIDE SEQUENCE [LARGE SCALE GENOMIC DNA]</scope>
    <source>
        <strain evidence="3">TLK-CK17</strain>
    </source>
</reference>
<reference evidence="2 3" key="3">
    <citation type="submission" date="2022-01" db="EMBL/GenBank/DDBJ databases">
        <authorList>
            <person name="Zhou L.Y."/>
        </authorList>
    </citation>
    <scope>NUCLEOTIDE SEQUENCE [LARGE SCALE GENOMIC DNA]</scope>
    <source>
        <strain evidence="2 3">TLK-CK17</strain>
    </source>
</reference>
<accession>A0ABS9HV79</accession>